<dbReference type="InterPro" id="IPR010419">
    <property type="entry name" value="CO_DH_gsu"/>
</dbReference>
<proteinExistence type="predicted"/>
<evidence type="ECO:0000313" key="4">
    <source>
        <dbReference type="Proteomes" id="UP000500755"/>
    </source>
</evidence>
<dbReference type="EMBL" id="CP051297">
    <property type="protein sequence ID" value="QKD42111.1"/>
    <property type="molecule type" value="Genomic_DNA"/>
</dbReference>
<reference evidence="3 4" key="1">
    <citation type="submission" date="2020-05" db="EMBL/GenBank/DDBJ databases">
        <title>Complete genome sequence of Alicycliphilus denitrificans DP3.</title>
        <authorList>
            <person name="Chen X."/>
        </authorList>
    </citation>
    <scope>NUCLEOTIDE SEQUENCE [LARGE SCALE GENOMIC DNA]</scope>
    <source>
        <strain evidence="3 4">DP3</strain>
        <plasmid evidence="3">pDP3</plasmid>
        <plasmid evidence="4">pdp3</plasmid>
    </source>
</reference>
<keyword evidence="3" id="KW-0614">Plasmid</keyword>
<gene>
    <name evidence="2" type="ORF">HF896_00050</name>
    <name evidence="3" type="ORF">HF896_00205</name>
</gene>
<dbReference type="EMBL" id="CP051297">
    <property type="protein sequence ID" value="QKD42083.1"/>
    <property type="molecule type" value="Genomic_DNA"/>
</dbReference>
<sequence>MRLESSRQLPVSQERAWNALNDLDVLKRCIPGCESLTQTSDGVLDAVVVMRIGPVGAKFGGKVTLEDVDAPKSYRLVFAGQGGAAGFAKGEARVELVAQSVTSCELRYTSEAAVGGKLAQVGSRLIESSAKKLAEEFFTRFETSLVPPTVAIAAPEIGDVTVPAPAANSAAPATAPTQPSATTVSAAPTPNPVNWWLAGALAATLVALILCNLH</sequence>
<geneLocation type="plasmid" evidence="3">
    <name>pDP3</name>
</geneLocation>
<dbReference type="CDD" id="cd05018">
    <property type="entry name" value="CoxG"/>
    <property type="match status" value="1"/>
</dbReference>
<dbReference type="SUPFAM" id="SSF55961">
    <property type="entry name" value="Bet v1-like"/>
    <property type="match status" value="1"/>
</dbReference>
<name>A0A858ZNG5_9BURK</name>
<dbReference type="PANTHER" id="PTHR38588">
    <property type="entry name" value="BLL0334 PROTEIN"/>
    <property type="match status" value="1"/>
</dbReference>
<evidence type="ECO:0000313" key="3">
    <source>
        <dbReference type="EMBL" id="QKD42111.1"/>
    </source>
</evidence>
<accession>A0A858ZNG5</accession>
<dbReference type="Gene3D" id="3.30.530.20">
    <property type="match status" value="1"/>
</dbReference>
<feature type="region of interest" description="Disordered" evidence="1">
    <location>
        <begin position="167"/>
        <end position="186"/>
    </location>
</feature>
<dbReference type="InterPro" id="IPR023393">
    <property type="entry name" value="START-like_dom_sf"/>
</dbReference>
<evidence type="ECO:0000256" key="1">
    <source>
        <dbReference type="SAM" id="MobiDB-lite"/>
    </source>
</evidence>
<dbReference type="Pfam" id="PF06240">
    <property type="entry name" value="COXG"/>
    <property type="match status" value="1"/>
</dbReference>
<dbReference type="PANTHER" id="PTHR38588:SF1">
    <property type="entry name" value="BLL0334 PROTEIN"/>
    <property type="match status" value="1"/>
</dbReference>
<dbReference type="Proteomes" id="UP000500755">
    <property type="component" value="Plasmid pDP3"/>
</dbReference>
<protein>
    <submittedName>
        <fullName evidence="3">Carbon monoxide dehydrogenase subunit G</fullName>
    </submittedName>
</protein>
<organism evidence="3 4">
    <name type="scientific">Alicycliphilus denitrificans</name>
    <dbReference type="NCBI Taxonomy" id="179636"/>
    <lineage>
        <taxon>Bacteria</taxon>
        <taxon>Pseudomonadati</taxon>
        <taxon>Pseudomonadota</taxon>
        <taxon>Betaproteobacteria</taxon>
        <taxon>Burkholderiales</taxon>
        <taxon>Comamonadaceae</taxon>
        <taxon>Alicycliphilus</taxon>
    </lineage>
</organism>
<dbReference type="RefSeq" id="WP_168727551.1">
    <property type="nucleotide sequence ID" value="NZ_CP051297.1"/>
</dbReference>
<evidence type="ECO:0000313" key="2">
    <source>
        <dbReference type="EMBL" id="QKD42083.1"/>
    </source>
</evidence>
<geneLocation type="plasmid" evidence="4">
    <name>pdp3</name>
</geneLocation>
<dbReference type="AlphaFoldDB" id="A0A858ZNG5"/>